<dbReference type="KEGG" id="mop:Mesop_2855"/>
<dbReference type="CDD" id="cd02440">
    <property type="entry name" value="AdoMet_MTases"/>
    <property type="match status" value="1"/>
</dbReference>
<evidence type="ECO:0000259" key="3">
    <source>
        <dbReference type="Pfam" id="PF13649"/>
    </source>
</evidence>
<reference evidence="4 5" key="1">
    <citation type="submission" date="2010-10" db="EMBL/GenBank/DDBJ databases">
        <title>Complete sequence of Mesorhizobium opportunistum WSM2075.</title>
        <authorList>
            <consortium name="US DOE Joint Genome Institute"/>
            <person name="Lucas S."/>
            <person name="Copeland A."/>
            <person name="Lapidus A."/>
            <person name="Cheng J.-F."/>
            <person name="Bruce D."/>
            <person name="Goodwin L."/>
            <person name="Pitluck S."/>
            <person name="Chertkov O."/>
            <person name="Misra M."/>
            <person name="Detter J.C."/>
            <person name="Han C."/>
            <person name="Tapia R."/>
            <person name="Land M."/>
            <person name="Hauser L."/>
            <person name="Kyrpides N."/>
            <person name="Ovchinnikova G."/>
            <person name="Mavrommatis K.M."/>
            <person name="Tiwari R.P."/>
            <person name="Howieson J.G."/>
            <person name="O'Hara G.W."/>
            <person name="Nandasena K.G."/>
            <person name="Woyke T."/>
        </authorList>
    </citation>
    <scope>NUCLEOTIDE SEQUENCE [LARGE SCALE GENOMIC DNA]</scope>
    <source>
        <strain evidence="5">LMG 24607 / HAMBI 3007 / WSM2075</strain>
    </source>
</reference>
<dbReference type="InterPro" id="IPR020596">
    <property type="entry name" value="rRNA_Ade_Mease_Trfase_CS"/>
</dbReference>
<dbReference type="AlphaFoldDB" id="F7Y4J2"/>
<evidence type="ECO:0000256" key="2">
    <source>
        <dbReference type="SAM" id="MobiDB-lite"/>
    </source>
</evidence>
<accession>F7Y4J2</accession>
<dbReference type="eggNOG" id="COG3963">
    <property type="taxonomic scope" value="Bacteria"/>
</dbReference>
<sequence length="238" mass="26149">MPASRRRTRLRNRFGSDAETKSNGRTKLIVALLSGLRLAMSANDALSFLMAWMVAPFRIGSVTPSSSSLAALMTRDIGPDTGPVLELGPGTGPFTRALLARGVREEDLTLIESDSDFAALLKRRFPAARVFEMDAVGLRHLSLFQGPAVGAAVSGLPFRLISPRKTLAILEGVFANLRPGGALYQFTLGRRCPFDQSLLDRLDLEVTRVGHTFRNFPPATVYRIARIKTLSIYDWRFA</sequence>
<dbReference type="GO" id="GO:0000179">
    <property type="term" value="F:rRNA (adenine-N6,N6-)-dimethyltransferase activity"/>
    <property type="evidence" value="ECO:0007669"/>
    <property type="project" value="InterPro"/>
</dbReference>
<keyword evidence="4" id="KW-0808">Transferase</keyword>
<dbReference type="Proteomes" id="UP000001623">
    <property type="component" value="Chromosome"/>
</dbReference>
<dbReference type="InterPro" id="IPR041698">
    <property type="entry name" value="Methyltransf_25"/>
</dbReference>
<proteinExistence type="predicted"/>
<feature type="domain" description="Methyltransferase" evidence="3">
    <location>
        <begin position="84"/>
        <end position="181"/>
    </location>
</feature>
<dbReference type="EMBL" id="CP002279">
    <property type="protein sequence ID" value="AEH87312.1"/>
    <property type="molecule type" value="Genomic_DNA"/>
</dbReference>
<dbReference type="STRING" id="536019.Mesop_2855"/>
<name>F7Y4J2_MESOW</name>
<keyword evidence="4" id="KW-0489">Methyltransferase</keyword>
<dbReference type="PROSITE" id="PS01131">
    <property type="entry name" value="RRNA_A_DIMETH"/>
    <property type="match status" value="1"/>
</dbReference>
<gene>
    <name evidence="4" type="ordered locus">Mesop_2855</name>
</gene>
<dbReference type="HOGENOM" id="CLU_085338_0_0_5"/>
<dbReference type="Gene3D" id="3.40.50.150">
    <property type="entry name" value="Vaccinia Virus protein VP39"/>
    <property type="match status" value="1"/>
</dbReference>
<keyword evidence="1" id="KW-0949">S-adenosyl-L-methionine</keyword>
<feature type="compositionally biased region" description="Basic residues" evidence="2">
    <location>
        <begin position="1"/>
        <end position="12"/>
    </location>
</feature>
<organism evidence="4 5">
    <name type="scientific">Mesorhizobium opportunistum (strain LMG 24607 / HAMBI 3007 / WSM2075)</name>
    <dbReference type="NCBI Taxonomy" id="536019"/>
    <lineage>
        <taxon>Bacteria</taxon>
        <taxon>Pseudomonadati</taxon>
        <taxon>Pseudomonadota</taxon>
        <taxon>Alphaproteobacteria</taxon>
        <taxon>Hyphomicrobiales</taxon>
        <taxon>Phyllobacteriaceae</taxon>
        <taxon>Mesorhizobium</taxon>
    </lineage>
</organism>
<dbReference type="InterPro" id="IPR029063">
    <property type="entry name" value="SAM-dependent_MTases_sf"/>
</dbReference>
<evidence type="ECO:0000313" key="4">
    <source>
        <dbReference type="EMBL" id="AEH87312.1"/>
    </source>
</evidence>
<dbReference type="SUPFAM" id="SSF53335">
    <property type="entry name" value="S-adenosyl-L-methionine-dependent methyltransferases"/>
    <property type="match status" value="1"/>
</dbReference>
<evidence type="ECO:0000256" key="1">
    <source>
        <dbReference type="ARBA" id="ARBA00022691"/>
    </source>
</evidence>
<evidence type="ECO:0000313" key="5">
    <source>
        <dbReference type="Proteomes" id="UP000001623"/>
    </source>
</evidence>
<feature type="region of interest" description="Disordered" evidence="2">
    <location>
        <begin position="1"/>
        <end position="20"/>
    </location>
</feature>
<dbReference type="Pfam" id="PF13649">
    <property type="entry name" value="Methyltransf_25"/>
    <property type="match status" value="1"/>
</dbReference>
<protein>
    <submittedName>
        <fullName evidence="4">Ribosomal RNA adenine methylase transferase</fullName>
    </submittedName>
</protein>